<dbReference type="PANTHER" id="PTHR43525:SF1">
    <property type="entry name" value="PROTEIN MALY"/>
    <property type="match status" value="1"/>
</dbReference>
<dbReference type="EMBL" id="HF563609">
    <property type="protein sequence ID" value="CCP26624.1"/>
    <property type="molecule type" value="Genomic_DNA"/>
</dbReference>
<keyword evidence="4 7" id="KW-0456">Lyase</keyword>
<dbReference type="AlphaFoldDB" id="F4LWV7"/>
<reference evidence="8" key="1">
    <citation type="journal article" date="2013" name="Genome Announc.">
        <title>First genome sequence of a syntrophic acetate-oxidizing bacterium, Tepidanaerobacter acetatoxydans strain Re1.</title>
        <authorList>
            <person name="Manzoor S."/>
            <person name="Bongcam-Rudloff E."/>
            <person name="Schnurer A."/>
            <person name="Muller B."/>
        </authorList>
    </citation>
    <scope>NUCLEOTIDE SEQUENCE [LARGE SCALE GENOMIC DNA]</scope>
    <source>
        <strain evidence="8">Re1</strain>
    </source>
</reference>
<dbReference type="KEGG" id="tep:TepRe1_1693"/>
<dbReference type="OrthoDB" id="9802872at2"/>
<dbReference type="InterPro" id="IPR004839">
    <property type="entry name" value="Aminotransferase_I/II_large"/>
</dbReference>
<dbReference type="Proteomes" id="UP000010802">
    <property type="component" value="Chromosome"/>
</dbReference>
<evidence type="ECO:0000256" key="1">
    <source>
        <dbReference type="ARBA" id="ARBA00001933"/>
    </source>
</evidence>
<dbReference type="InterPro" id="IPR051798">
    <property type="entry name" value="Class-II_PLP-Dep_Aminotrans"/>
</dbReference>
<keyword evidence="8" id="KW-1185">Reference proteome</keyword>
<dbReference type="NCBIfam" id="TIGR04350">
    <property type="entry name" value="C_S_lyase_PatB"/>
    <property type="match status" value="1"/>
</dbReference>
<dbReference type="CDD" id="cd00609">
    <property type="entry name" value="AAT_like"/>
    <property type="match status" value="1"/>
</dbReference>
<protein>
    <recommendedName>
        <fullName evidence="2">cysteine-S-conjugate beta-lyase</fullName>
        <ecNumber evidence="2">4.4.1.13</ecNumber>
    </recommendedName>
</protein>
<accession>F4LWV7</accession>
<dbReference type="InterPro" id="IPR015424">
    <property type="entry name" value="PyrdxlP-dep_Trfase"/>
</dbReference>
<sequence>MYEFDYVDNAKQYSSEKWYGLKEKFGSEDLIPLWVADMDFKAPQPVIDRLMEVVEFGVYGNIRRPETYYNAIINWMRKRYNWEIKREWIGIASRIIPSIGFAIRALTQPGDNIIIQPPVYDNFSNIIKKSERKVVTNPLIFKEQKYHMDFLDLEKKAQDPKTKMLIISNPHNPVGRVWTRSELTELGRICLKHNVIVICDQAYADLTYPNIEYTPYASICEDFAQNCITCTSLSKPFNLAGIHTAYMIIPNKNLFDAYDSFIESLHLKRGTIFSVIATEAAYEESEEWLNNVTKYINENLQYMKCFIKDRIPNINVIEPEFAYLVWLDLRNIKVDSSQLNNFLVQKAKIAVNDGRMYGENGAGFVRMNIACPRNILKSALERIEFAVNIC</sequence>
<evidence type="ECO:0000313" key="8">
    <source>
        <dbReference type="Proteomes" id="UP000010802"/>
    </source>
</evidence>
<keyword evidence="3" id="KW-0663">Pyridoxal phosphate</keyword>
<organism evidence="7 8">
    <name type="scientific">Tepidanaerobacter acetatoxydans (strain DSM 21804 / JCM 16047 / Re1)</name>
    <dbReference type="NCBI Taxonomy" id="1209989"/>
    <lineage>
        <taxon>Bacteria</taxon>
        <taxon>Bacillati</taxon>
        <taxon>Bacillota</taxon>
        <taxon>Clostridia</taxon>
        <taxon>Thermosediminibacterales</taxon>
        <taxon>Tepidanaerobacteraceae</taxon>
        <taxon>Tepidanaerobacter</taxon>
    </lineage>
</organism>
<dbReference type="InterPro" id="IPR015422">
    <property type="entry name" value="PyrdxlP-dep_Trfase_small"/>
</dbReference>
<dbReference type="Gene3D" id="3.90.1150.10">
    <property type="entry name" value="Aspartate Aminotransferase, domain 1"/>
    <property type="match status" value="1"/>
</dbReference>
<evidence type="ECO:0000313" key="7">
    <source>
        <dbReference type="EMBL" id="CCP26624.1"/>
    </source>
</evidence>
<dbReference type="PATRIC" id="fig|1209989.3.peg.2104"/>
<dbReference type="HOGENOM" id="CLU_017584_15_0_9"/>
<gene>
    <name evidence="7" type="ordered locus">TEPIRE1_1825</name>
</gene>
<dbReference type="eggNOG" id="COG1168">
    <property type="taxonomic scope" value="Bacteria"/>
</dbReference>
<proteinExistence type="inferred from homology"/>
<evidence type="ECO:0000256" key="4">
    <source>
        <dbReference type="ARBA" id="ARBA00023239"/>
    </source>
</evidence>
<dbReference type="GO" id="GO:0030170">
    <property type="term" value="F:pyridoxal phosphate binding"/>
    <property type="evidence" value="ECO:0007669"/>
    <property type="project" value="InterPro"/>
</dbReference>
<dbReference type="SUPFAM" id="SSF53383">
    <property type="entry name" value="PLP-dependent transferases"/>
    <property type="match status" value="1"/>
</dbReference>
<comment type="similarity">
    <text evidence="5">Belongs to the class-II pyridoxal-phosphate-dependent aminotransferase family. MalY/PatB cystathionine beta-lyase subfamily.</text>
</comment>
<dbReference type="EC" id="4.4.1.13" evidence="2"/>
<evidence type="ECO:0000256" key="3">
    <source>
        <dbReference type="ARBA" id="ARBA00022898"/>
    </source>
</evidence>
<dbReference type="GO" id="GO:0047804">
    <property type="term" value="F:cysteine-S-conjugate beta-lyase activity"/>
    <property type="evidence" value="ECO:0007669"/>
    <property type="project" value="UniProtKB-EC"/>
</dbReference>
<evidence type="ECO:0000259" key="6">
    <source>
        <dbReference type="Pfam" id="PF00155"/>
    </source>
</evidence>
<feature type="domain" description="Aminotransferase class I/classII large" evidence="6">
    <location>
        <begin position="54"/>
        <end position="383"/>
    </location>
</feature>
<dbReference type="RefSeq" id="WP_013778751.1">
    <property type="nucleotide sequence ID" value="NC_015519.1"/>
</dbReference>
<dbReference type="InterPro" id="IPR027619">
    <property type="entry name" value="C-S_lyase_PatB-like"/>
</dbReference>
<dbReference type="KEGG" id="tae:TepiRe1_1825"/>
<dbReference type="Gene3D" id="3.40.640.10">
    <property type="entry name" value="Type I PLP-dependent aspartate aminotransferase-like (Major domain)"/>
    <property type="match status" value="1"/>
</dbReference>
<name>F4LWV7_TEPAE</name>
<evidence type="ECO:0000256" key="2">
    <source>
        <dbReference type="ARBA" id="ARBA00012224"/>
    </source>
</evidence>
<dbReference type="PANTHER" id="PTHR43525">
    <property type="entry name" value="PROTEIN MALY"/>
    <property type="match status" value="1"/>
</dbReference>
<dbReference type="STRING" id="1209989.TepRe1_1693"/>
<evidence type="ECO:0000256" key="5">
    <source>
        <dbReference type="ARBA" id="ARBA00037974"/>
    </source>
</evidence>
<dbReference type="Pfam" id="PF00155">
    <property type="entry name" value="Aminotran_1_2"/>
    <property type="match status" value="1"/>
</dbReference>
<comment type="cofactor">
    <cofactor evidence="1">
        <name>pyridoxal 5'-phosphate</name>
        <dbReference type="ChEBI" id="CHEBI:597326"/>
    </cofactor>
</comment>
<accession>L0S2G2</accession>
<dbReference type="InterPro" id="IPR015421">
    <property type="entry name" value="PyrdxlP-dep_Trfase_major"/>
</dbReference>